<feature type="signal peptide" evidence="4">
    <location>
        <begin position="1"/>
        <end position="31"/>
    </location>
</feature>
<dbReference type="EMBL" id="BSNG01000004">
    <property type="protein sequence ID" value="GLQ12279.1"/>
    <property type="molecule type" value="Genomic_DNA"/>
</dbReference>
<evidence type="ECO:0000313" key="7">
    <source>
        <dbReference type="Proteomes" id="UP001161406"/>
    </source>
</evidence>
<dbReference type="Proteomes" id="UP001161406">
    <property type="component" value="Unassembled WGS sequence"/>
</dbReference>
<dbReference type="PANTHER" id="PTHR30483">
    <property type="entry name" value="LEUCINE-SPECIFIC-BINDING PROTEIN"/>
    <property type="match status" value="1"/>
</dbReference>
<name>A0ABQ5UM83_9HYPH</name>
<gene>
    <name evidence="6" type="ORF">GCM10007913_42120</name>
</gene>
<accession>A0ABQ5UM83</accession>
<organism evidence="6 7">
    <name type="scientific">Devosia yakushimensis</name>
    <dbReference type="NCBI Taxonomy" id="470028"/>
    <lineage>
        <taxon>Bacteria</taxon>
        <taxon>Pseudomonadati</taxon>
        <taxon>Pseudomonadota</taxon>
        <taxon>Alphaproteobacteria</taxon>
        <taxon>Hyphomicrobiales</taxon>
        <taxon>Devosiaceae</taxon>
        <taxon>Devosia</taxon>
    </lineage>
</organism>
<feature type="chain" id="PRO_5047165213" evidence="4">
    <location>
        <begin position="32"/>
        <end position="419"/>
    </location>
</feature>
<keyword evidence="2 4" id="KW-0732">Signal</keyword>
<dbReference type="InterPro" id="IPR028082">
    <property type="entry name" value="Peripla_BP_I"/>
</dbReference>
<evidence type="ECO:0000256" key="4">
    <source>
        <dbReference type="SAM" id="SignalP"/>
    </source>
</evidence>
<keyword evidence="3" id="KW-0029">Amino-acid transport</keyword>
<comment type="similarity">
    <text evidence="1">Belongs to the leucine-binding protein family.</text>
</comment>
<sequence>MGNIGPSAGRIRLALLLAAALALSSCTPGQYQIGSRTFSFPFGDSSPQQQAQPIPMQQGGMMPMPVAAGPSESFGRGPVKVALLLPLSGDPGTASVGMALANASKLAIGFIEANPNIAENITITLRDTGTSIEGATSAASAAVSDGAKLILGPLRADQVTAAGAVARSAGLPLIGFSNNPNAAAPGVYLLSVLPDAEMKRSLAYVRTQGKRGIAGIFPNSEFGQAQQAAFRQQAAVAGYQPQAVYGFTSAGEIPQIIGQALPLIQSGVIDTLFLPDRASAPGFAAALQQAGVAPGRVLLVGSADWQGDMAILQSASLSGAVFPSVDDGGLNAIRGEYQARFGTQPHPLSTIAYTATILANVNTLSMANPPYNQTLLISATGFNGRDGVFRFLGNGRSEYGLVVKKIATGGAVMVDGVKL</sequence>
<comment type="caution">
    <text evidence="6">The sequence shown here is derived from an EMBL/GenBank/DDBJ whole genome shotgun (WGS) entry which is preliminary data.</text>
</comment>
<evidence type="ECO:0000259" key="5">
    <source>
        <dbReference type="Pfam" id="PF13458"/>
    </source>
</evidence>
<dbReference type="PANTHER" id="PTHR30483:SF6">
    <property type="entry name" value="PERIPLASMIC BINDING PROTEIN OF ABC TRANSPORTER FOR NATURAL AMINO ACIDS"/>
    <property type="match status" value="1"/>
</dbReference>
<proteinExistence type="inferred from homology"/>
<keyword evidence="3" id="KW-0813">Transport</keyword>
<dbReference type="SUPFAM" id="SSF53822">
    <property type="entry name" value="Periplasmic binding protein-like I"/>
    <property type="match status" value="1"/>
</dbReference>
<dbReference type="InterPro" id="IPR051010">
    <property type="entry name" value="BCAA_transport"/>
</dbReference>
<protein>
    <submittedName>
        <fullName evidence="6">Penicillin-binding protein activator</fullName>
    </submittedName>
</protein>
<reference evidence="6" key="1">
    <citation type="journal article" date="2014" name="Int. J. Syst. Evol. Microbiol.">
        <title>Complete genome of a new Firmicutes species belonging to the dominant human colonic microbiota ('Ruminococcus bicirculans') reveals two chromosomes and a selective capacity to utilize plant glucans.</title>
        <authorList>
            <consortium name="NISC Comparative Sequencing Program"/>
            <person name="Wegmann U."/>
            <person name="Louis P."/>
            <person name="Goesmann A."/>
            <person name="Henrissat B."/>
            <person name="Duncan S.H."/>
            <person name="Flint H.J."/>
        </authorList>
    </citation>
    <scope>NUCLEOTIDE SEQUENCE</scope>
    <source>
        <strain evidence="6">NBRC 103855</strain>
    </source>
</reference>
<evidence type="ECO:0000256" key="1">
    <source>
        <dbReference type="ARBA" id="ARBA00010062"/>
    </source>
</evidence>
<dbReference type="InterPro" id="IPR028081">
    <property type="entry name" value="Leu-bd"/>
</dbReference>
<evidence type="ECO:0000256" key="2">
    <source>
        <dbReference type="ARBA" id="ARBA00022729"/>
    </source>
</evidence>
<feature type="domain" description="Leucine-binding protein" evidence="5">
    <location>
        <begin position="78"/>
        <end position="358"/>
    </location>
</feature>
<dbReference type="Pfam" id="PF13458">
    <property type="entry name" value="Peripla_BP_6"/>
    <property type="match status" value="1"/>
</dbReference>
<evidence type="ECO:0000313" key="6">
    <source>
        <dbReference type="EMBL" id="GLQ12279.1"/>
    </source>
</evidence>
<reference evidence="6" key="2">
    <citation type="submission" date="2023-01" db="EMBL/GenBank/DDBJ databases">
        <title>Draft genome sequence of Devosia yakushimensis strain NBRC 103855.</title>
        <authorList>
            <person name="Sun Q."/>
            <person name="Mori K."/>
        </authorList>
    </citation>
    <scope>NUCLEOTIDE SEQUENCE</scope>
    <source>
        <strain evidence="6">NBRC 103855</strain>
    </source>
</reference>
<dbReference type="Gene3D" id="3.40.50.2300">
    <property type="match status" value="2"/>
</dbReference>
<evidence type="ECO:0000256" key="3">
    <source>
        <dbReference type="ARBA" id="ARBA00022970"/>
    </source>
</evidence>
<keyword evidence="7" id="KW-1185">Reference proteome</keyword>